<feature type="non-terminal residue" evidence="1">
    <location>
        <position position="27"/>
    </location>
</feature>
<reference evidence="1 2" key="1">
    <citation type="submission" date="2024-05" db="EMBL/GenBank/DDBJ databases">
        <title>Culex pipiens pipiens assembly and annotation.</title>
        <authorList>
            <person name="Alout H."/>
            <person name="Durand T."/>
        </authorList>
    </citation>
    <scope>NUCLEOTIDE SEQUENCE [LARGE SCALE GENOMIC DNA]</scope>
    <source>
        <strain evidence="1">HA-2024</strain>
        <tissue evidence="1">Whole body</tissue>
    </source>
</reference>
<dbReference type="EMBL" id="JBEHCU010008294">
    <property type="protein sequence ID" value="KAL1385362.1"/>
    <property type="molecule type" value="Genomic_DNA"/>
</dbReference>
<proteinExistence type="predicted"/>
<keyword evidence="2" id="KW-1185">Reference proteome</keyword>
<protein>
    <submittedName>
        <fullName evidence="1">Uncharacterized protein</fullName>
    </submittedName>
</protein>
<gene>
    <name evidence="1" type="ORF">pipiens_000402</name>
</gene>
<comment type="caution">
    <text evidence="1">The sequence shown here is derived from an EMBL/GenBank/DDBJ whole genome shotgun (WGS) entry which is preliminary data.</text>
</comment>
<evidence type="ECO:0000313" key="1">
    <source>
        <dbReference type="EMBL" id="KAL1385362.1"/>
    </source>
</evidence>
<sequence length="27" mass="2975">SAANPFDPFSSVWLYYAPAQNADRDDG</sequence>
<organism evidence="1 2">
    <name type="scientific">Culex pipiens pipiens</name>
    <name type="common">Northern house mosquito</name>
    <dbReference type="NCBI Taxonomy" id="38569"/>
    <lineage>
        <taxon>Eukaryota</taxon>
        <taxon>Metazoa</taxon>
        <taxon>Ecdysozoa</taxon>
        <taxon>Arthropoda</taxon>
        <taxon>Hexapoda</taxon>
        <taxon>Insecta</taxon>
        <taxon>Pterygota</taxon>
        <taxon>Neoptera</taxon>
        <taxon>Endopterygota</taxon>
        <taxon>Diptera</taxon>
        <taxon>Nematocera</taxon>
        <taxon>Culicoidea</taxon>
        <taxon>Culicidae</taxon>
        <taxon>Culicinae</taxon>
        <taxon>Culicini</taxon>
        <taxon>Culex</taxon>
        <taxon>Culex</taxon>
    </lineage>
</organism>
<evidence type="ECO:0000313" key="2">
    <source>
        <dbReference type="Proteomes" id="UP001562425"/>
    </source>
</evidence>
<accession>A0ABD1D0B9</accession>
<dbReference type="AlphaFoldDB" id="A0ABD1D0B9"/>
<dbReference type="Proteomes" id="UP001562425">
    <property type="component" value="Unassembled WGS sequence"/>
</dbReference>
<feature type="non-terminal residue" evidence="1">
    <location>
        <position position="1"/>
    </location>
</feature>
<name>A0ABD1D0B9_CULPP</name>